<accession>A0A6S6SUM4</accession>
<reference evidence="1" key="1">
    <citation type="submission" date="2020-01" db="EMBL/GenBank/DDBJ databases">
        <authorList>
            <person name="Meier V. D."/>
            <person name="Meier V D."/>
        </authorList>
    </citation>
    <scope>NUCLEOTIDE SEQUENCE</scope>
    <source>
        <strain evidence="1">HLG_WM_MAG_02</strain>
    </source>
</reference>
<dbReference type="EMBL" id="CACVAZ010000033">
    <property type="protein sequence ID" value="CAA6806708.1"/>
    <property type="molecule type" value="Genomic_DNA"/>
</dbReference>
<organism evidence="1">
    <name type="scientific">uncultured Sulfurovum sp</name>
    <dbReference type="NCBI Taxonomy" id="269237"/>
    <lineage>
        <taxon>Bacteria</taxon>
        <taxon>Pseudomonadati</taxon>
        <taxon>Campylobacterota</taxon>
        <taxon>Epsilonproteobacteria</taxon>
        <taxon>Campylobacterales</taxon>
        <taxon>Sulfurovaceae</taxon>
        <taxon>Sulfurovum</taxon>
        <taxon>environmental samples</taxon>
    </lineage>
</organism>
<sequence length="153" mass="17644">MLGNKTTRAVTGNIPTYNSQVLTFTLCDKYMNSLGIEKTVTVIDDTFLIELEINNSEECWVLQAEFKISLFVYEGEGELNFLDALTFNNYPSFQNNEMNVKNFRLLLDKYLRGEPIVSNEEKRILCDYFAFGNGNSVDERMCEIDKGLVYEEL</sequence>
<protein>
    <submittedName>
        <fullName evidence="1">Uncharacterized protein</fullName>
    </submittedName>
</protein>
<dbReference type="AlphaFoldDB" id="A0A6S6SUM4"/>
<gene>
    <name evidence="1" type="ORF">HELGO_WM12452</name>
</gene>
<name>A0A6S6SUM4_9BACT</name>
<proteinExistence type="predicted"/>
<evidence type="ECO:0000313" key="1">
    <source>
        <dbReference type="EMBL" id="CAA6806708.1"/>
    </source>
</evidence>